<evidence type="ECO:0000313" key="6">
    <source>
        <dbReference type="Proteomes" id="UP000192940"/>
    </source>
</evidence>
<keyword evidence="2" id="KW-0238">DNA-binding</keyword>
<evidence type="ECO:0000259" key="4">
    <source>
        <dbReference type="PROSITE" id="PS01124"/>
    </source>
</evidence>
<keyword evidence="1" id="KW-0805">Transcription regulation</keyword>
<dbReference type="SMART" id="SM00342">
    <property type="entry name" value="HTH_ARAC"/>
    <property type="match status" value="1"/>
</dbReference>
<dbReference type="Proteomes" id="UP000192940">
    <property type="component" value="Chromosome I"/>
</dbReference>
<sequence length="346" mass="39956">MVKLECNHEWNGRRMALKLQLETWDLEGVYSEFNELKPSTSPQNPYHQFYSFPAQSGTGHLQRIHLRRGLEINWIDTQMYEPMTMDVGIHYPHLEISYTISGKGCWETSGEAQDFELCTGVSTLLYIKDTKMHAEMSHNERMLHMELRFDMRQFNTILPELDRLTTNPVFCRQIAGSPHILQLVEQMKNCPYNGSLQRLYLEGKALELLAFHLDGTGKEEMKKEVTSKLTSYDIQCLFEAKNILSRNWKQPPSLLGLARLTGLNDYKLKLGFKELFGTTVFGYVRGLRMNEARNLLEQGKANVSETSIQVGYHNVSHFASLFRKTFGYNPSEIGKLASSKNQEQRR</sequence>
<dbReference type="Gene3D" id="1.10.10.60">
    <property type="entry name" value="Homeodomain-like"/>
    <property type="match status" value="1"/>
</dbReference>
<evidence type="ECO:0000313" key="5">
    <source>
        <dbReference type="EMBL" id="SMF84044.1"/>
    </source>
</evidence>
<dbReference type="EMBL" id="LT840184">
    <property type="protein sequence ID" value="SMF84044.1"/>
    <property type="molecule type" value="Genomic_DNA"/>
</dbReference>
<dbReference type="InterPro" id="IPR009057">
    <property type="entry name" value="Homeodomain-like_sf"/>
</dbReference>
<dbReference type="PANTHER" id="PTHR47893">
    <property type="entry name" value="REGULATORY PROTEIN PCHR"/>
    <property type="match status" value="1"/>
</dbReference>
<reference evidence="5 6" key="1">
    <citation type="submission" date="2017-04" db="EMBL/GenBank/DDBJ databases">
        <authorList>
            <person name="Afonso C.L."/>
            <person name="Miller P.J."/>
            <person name="Scott M.A."/>
            <person name="Spackman E."/>
            <person name="Goraichik I."/>
            <person name="Dimitrov K.M."/>
            <person name="Suarez D.L."/>
            <person name="Swayne D.E."/>
        </authorList>
    </citation>
    <scope>NUCLEOTIDE SEQUENCE [LARGE SCALE GENOMIC DNA]</scope>
    <source>
        <strain evidence="5 6">N3/975</strain>
    </source>
</reference>
<dbReference type="PROSITE" id="PS01124">
    <property type="entry name" value="HTH_ARAC_FAMILY_2"/>
    <property type="match status" value="1"/>
</dbReference>
<feature type="domain" description="HTH araC/xylS-type" evidence="4">
    <location>
        <begin position="238"/>
        <end position="336"/>
    </location>
</feature>
<dbReference type="InterPro" id="IPR053142">
    <property type="entry name" value="PchR_regulatory_protein"/>
</dbReference>
<keyword evidence="6" id="KW-1185">Reference proteome</keyword>
<accession>A0A1X7HCL9</accession>
<evidence type="ECO:0000256" key="3">
    <source>
        <dbReference type="ARBA" id="ARBA00023163"/>
    </source>
</evidence>
<organism evidence="5 6">
    <name type="scientific">Paenibacillus uliginis N3/975</name>
    <dbReference type="NCBI Taxonomy" id="1313296"/>
    <lineage>
        <taxon>Bacteria</taxon>
        <taxon>Bacillati</taxon>
        <taxon>Bacillota</taxon>
        <taxon>Bacilli</taxon>
        <taxon>Bacillales</taxon>
        <taxon>Paenibacillaceae</taxon>
        <taxon>Paenibacillus</taxon>
    </lineage>
</organism>
<dbReference type="GO" id="GO:0043565">
    <property type="term" value="F:sequence-specific DNA binding"/>
    <property type="evidence" value="ECO:0007669"/>
    <property type="project" value="InterPro"/>
</dbReference>
<dbReference type="PROSITE" id="PS00041">
    <property type="entry name" value="HTH_ARAC_FAMILY_1"/>
    <property type="match status" value="1"/>
</dbReference>
<dbReference type="STRING" id="1313296.SAMN05661091_2512"/>
<dbReference type="Pfam" id="PF12833">
    <property type="entry name" value="HTH_18"/>
    <property type="match status" value="1"/>
</dbReference>
<dbReference type="GO" id="GO:0003700">
    <property type="term" value="F:DNA-binding transcription factor activity"/>
    <property type="evidence" value="ECO:0007669"/>
    <property type="project" value="InterPro"/>
</dbReference>
<proteinExistence type="predicted"/>
<evidence type="ECO:0000256" key="1">
    <source>
        <dbReference type="ARBA" id="ARBA00023015"/>
    </source>
</evidence>
<dbReference type="InterPro" id="IPR018060">
    <property type="entry name" value="HTH_AraC"/>
</dbReference>
<protein>
    <submittedName>
        <fullName evidence="5">Transcriptional regulator, AraC family</fullName>
    </submittedName>
</protein>
<name>A0A1X7HCL9_9BACL</name>
<evidence type="ECO:0000256" key="2">
    <source>
        <dbReference type="ARBA" id="ARBA00023125"/>
    </source>
</evidence>
<keyword evidence="3" id="KW-0804">Transcription</keyword>
<dbReference type="PANTHER" id="PTHR47893:SF1">
    <property type="entry name" value="REGULATORY PROTEIN PCHR"/>
    <property type="match status" value="1"/>
</dbReference>
<dbReference type="InterPro" id="IPR018062">
    <property type="entry name" value="HTH_AraC-typ_CS"/>
</dbReference>
<dbReference type="SUPFAM" id="SSF46689">
    <property type="entry name" value="Homeodomain-like"/>
    <property type="match status" value="1"/>
</dbReference>
<dbReference type="AlphaFoldDB" id="A0A1X7HCL9"/>
<gene>
    <name evidence="5" type="ORF">SAMN05661091_2512</name>
</gene>